<proteinExistence type="predicted"/>
<evidence type="ECO:0000313" key="2">
    <source>
        <dbReference type="Proteomes" id="UP000446658"/>
    </source>
</evidence>
<organism evidence="1 2">
    <name type="scientific">Paludibacterium denitrificans</name>
    <dbReference type="NCBI Taxonomy" id="2675226"/>
    <lineage>
        <taxon>Bacteria</taxon>
        <taxon>Pseudomonadati</taxon>
        <taxon>Pseudomonadota</taxon>
        <taxon>Betaproteobacteria</taxon>
        <taxon>Neisseriales</taxon>
        <taxon>Chromobacteriaceae</taxon>
        <taxon>Paludibacterium</taxon>
    </lineage>
</organism>
<name>A0A844GER7_9NEIS</name>
<evidence type="ECO:0000313" key="1">
    <source>
        <dbReference type="EMBL" id="MTD33214.1"/>
    </source>
</evidence>
<dbReference type="EMBL" id="WLYX01000001">
    <property type="protein sequence ID" value="MTD33214.1"/>
    <property type="molecule type" value="Genomic_DNA"/>
</dbReference>
<protein>
    <submittedName>
        <fullName evidence="1">Uncharacterized protein</fullName>
    </submittedName>
</protein>
<sequence>MIHSMEQSLAEVEEGVQLANNADAAIHKIREGAHKVVDVVQELSKTIKQ</sequence>
<dbReference type="AlphaFoldDB" id="A0A844GER7"/>
<reference evidence="1 2" key="1">
    <citation type="submission" date="2019-11" db="EMBL/GenBank/DDBJ databases">
        <title>Draft genome sequence of Paludibacterium sp. dN18-1.</title>
        <authorList>
            <person name="Im W.-T."/>
        </authorList>
    </citation>
    <scope>NUCLEOTIDE SEQUENCE [LARGE SCALE GENOMIC DNA]</scope>
    <source>
        <strain evidence="2">dN 18-1</strain>
    </source>
</reference>
<keyword evidence="2" id="KW-1185">Reference proteome</keyword>
<dbReference type="Proteomes" id="UP000446658">
    <property type="component" value="Unassembled WGS sequence"/>
</dbReference>
<accession>A0A844GER7</accession>
<gene>
    <name evidence="1" type="ORF">GKE73_08905</name>
</gene>
<dbReference type="RefSeq" id="WP_230370021.1">
    <property type="nucleotide sequence ID" value="NZ_WLYX01000001.1"/>
</dbReference>
<comment type="caution">
    <text evidence="1">The sequence shown here is derived from an EMBL/GenBank/DDBJ whole genome shotgun (WGS) entry which is preliminary data.</text>
</comment>